<protein>
    <submittedName>
        <fullName evidence="1">Uncharacterized protein</fullName>
    </submittedName>
</protein>
<proteinExistence type="predicted"/>
<name>A0A167WI91_9AGAM</name>
<organism evidence="1 2">
    <name type="scientific">Athelia psychrophila</name>
    <dbReference type="NCBI Taxonomy" id="1759441"/>
    <lineage>
        <taxon>Eukaryota</taxon>
        <taxon>Fungi</taxon>
        <taxon>Dikarya</taxon>
        <taxon>Basidiomycota</taxon>
        <taxon>Agaricomycotina</taxon>
        <taxon>Agaricomycetes</taxon>
        <taxon>Agaricomycetidae</taxon>
        <taxon>Atheliales</taxon>
        <taxon>Atheliaceae</taxon>
        <taxon>Athelia</taxon>
    </lineage>
</organism>
<dbReference type="AlphaFoldDB" id="A0A167WI91"/>
<evidence type="ECO:0000313" key="1">
    <source>
        <dbReference type="EMBL" id="KZP06132.1"/>
    </source>
</evidence>
<reference evidence="1 2" key="1">
    <citation type="journal article" date="2016" name="Mol. Biol. Evol.">
        <title>Comparative Genomics of Early-Diverging Mushroom-Forming Fungi Provides Insights into the Origins of Lignocellulose Decay Capabilities.</title>
        <authorList>
            <person name="Nagy L.G."/>
            <person name="Riley R."/>
            <person name="Tritt A."/>
            <person name="Adam C."/>
            <person name="Daum C."/>
            <person name="Floudas D."/>
            <person name="Sun H."/>
            <person name="Yadav J.S."/>
            <person name="Pangilinan J."/>
            <person name="Larsson K.H."/>
            <person name="Matsuura K."/>
            <person name="Barry K."/>
            <person name="Labutti K."/>
            <person name="Kuo R."/>
            <person name="Ohm R.A."/>
            <person name="Bhattacharya S.S."/>
            <person name="Shirouzu T."/>
            <person name="Yoshinaga Y."/>
            <person name="Martin F.M."/>
            <person name="Grigoriev I.V."/>
            <person name="Hibbett D.S."/>
        </authorList>
    </citation>
    <scope>NUCLEOTIDE SEQUENCE [LARGE SCALE GENOMIC DNA]</scope>
    <source>
        <strain evidence="1 2">CBS 109695</strain>
    </source>
</reference>
<keyword evidence="2" id="KW-1185">Reference proteome</keyword>
<accession>A0A167WI91</accession>
<evidence type="ECO:0000313" key="2">
    <source>
        <dbReference type="Proteomes" id="UP000076532"/>
    </source>
</evidence>
<gene>
    <name evidence="1" type="ORF">FIBSPDRAFT_330017</name>
</gene>
<sequence length="105" mass="11755">MKTCQAEDLHYHPSTVDCPFVKANLVEESGRGSCCFLYIGCQADPIQAPLLQLIPKTFSSDRLRLNNSTRPFLTHRVDLGSSSENDLPAVWISAVNYPPDPETRY</sequence>
<dbReference type="Proteomes" id="UP000076532">
    <property type="component" value="Unassembled WGS sequence"/>
</dbReference>
<dbReference type="EMBL" id="KV417802">
    <property type="protein sequence ID" value="KZP06132.1"/>
    <property type="molecule type" value="Genomic_DNA"/>
</dbReference>